<dbReference type="UniPathway" id="UPA00148">
    <property type="reaction ID" value="UER00238"/>
</dbReference>
<protein>
    <recommendedName>
        <fullName evidence="6 19">Adenosylcobinamide-GDP ribazoletransferase</fullName>
        <ecNumber evidence="5 19">2.7.8.26</ecNumber>
    </recommendedName>
    <alternativeName>
        <fullName evidence="16 19">Cobalamin synthase</fullName>
    </alternativeName>
    <alternativeName>
        <fullName evidence="15 19">Cobalamin-5'-phosphate synthase</fullName>
    </alternativeName>
</protein>
<dbReference type="PANTHER" id="PTHR34148">
    <property type="entry name" value="ADENOSYLCOBINAMIDE-GDP RIBAZOLETRANSFERASE"/>
    <property type="match status" value="1"/>
</dbReference>
<evidence type="ECO:0000256" key="17">
    <source>
        <dbReference type="ARBA" id="ARBA00048623"/>
    </source>
</evidence>
<comment type="catalytic activity">
    <reaction evidence="18 19">
        <text>alpha-ribazole 5'-phosphate + adenosylcob(III)inamide-GDP = adenosylcob(III)alamin 5'-phosphate + GMP + H(+)</text>
        <dbReference type="Rhea" id="RHEA:23560"/>
        <dbReference type="ChEBI" id="CHEBI:15378"/>
        <dbReference type="ChEBI" id="CHEBI:57918"/>
        <dbReference type="ChEBI" id="CHEBI:58115"/>
        <dbReference type="ChEBI" id="CHEBI:60487"/>
        <dbReference type="ChEBI" id="CHEBI:60493"/>
        <dbReference type="EC" id="2.7.8.26"/>
    </reaction>
</comment>
<evidence type="ECO:0000256" key="8">
    <source>
        <dbReference type="ARBA" id="ARBA00022573"/>
    </source>
</evidence>
<evidence type="ECO:0000256" key="3">
    <source>
        <dbReference type="ARBA" id="ARBA00004663"/>
    </source>
</evidence>
<evidence type="ECO:0000256" key="15">
    <source>
        <dbReference type="ARBA" id="ARBA00032605"/>
    </source>
</evidence>
<comment type="subcellular location">
    <subcellularLocation>
        <location evidence="2 19">Cell membrane</location>
        <topology evidence="2 19">Multi-pass membrane protein</topology>
    </subcellularLocation>
</comment>
<dbReference type="Proteomes" id="UP000183900">
    <property type="component" value="Unassembled WGS sequence"/>
</dbReference>
<keyword evidence="11 19" id="KW-0460">Magnesium</keyword>
<dbReference type="GO" id="GO:0051073">
    <property type="term" value="F:adenosylcobinamide-GDP ribazoletransferase activity"/>
    <property type="evidence" value="ECO:0007669"/>
    <property type="project" value="UniProtKB-UniRule"/>
</dbReference>
<evidence type="ECO:0000256" key="13">
    <source>
        <dbReference type="ARBA" id="ARBA00023136"/>
    </source>
</evidence>
<dbReference type="GO" id="GO:0008818">
    <property type="term" value="F:cobalamin 5'-phosphate synthase activity"/>
    <property type="evidence" value="ECO:0007669"/>
    <property type="project" value="UniProtKB-UniRule"/>
</dbReference>
<comment type="cofactor">
    <cofactor evidence="1 19">
        <name>Mg(2+)</name>
        <dbReference type="ChEBI" id="CHEBI:18420"/>
    </cofactor>
</comment>
<feature type="transmembrane region" description="Helical" evidence="19">
    <location>
        <begin position="136"/>
        <end position="157"/>
    </location>
</feature>
<proteinExistence type="inferred from homology"/>
<evidence type="ECO:0000256" key="1">
    <source>
        <dbReference type="ARBA" id="ARBA00001946"/>
    </source>
</evidence>
<keyword evidence="8 19" id="KW-0169">Cobalamin biosynthesis</keyword>
<reference evidence="21" key="1">
    <citation type="submission" date="2015-08" db="EMBL/GenBank/DDBJ databases">
        <authorList>
            <person name="Varghese N."/>
        </authorList>
    </citation>
    <scope>NUCLEOTIDE SEQUENCE [LARGE SCALE GENOMIC DNA]</scope>
    <source>
        <strain evidence="21">DSM 23407</strain>
    </source>
</reference>
<evidence type="ECO:0000256" key="19">
    <source>
        <dbReference type="HAMAP-Rule" id="MF_00719"/>
    </source>
</evidence>
<comment type="caution">
    <text evidence="19">Lacks conserved residue(s) required for the propagation of feature annotation.</text>
</comment>
<evidence type="ECO:0000313" key="21">
    <source>
        <dbReference type="Proteomes" id="UP000183900"/>
    </source>
</evidence>
<dbReference type="PANTHER" id="PTHR34148:SF1">
    <property type="entry name" value="ADENOSYLCOBINAMIDE-GDP RIBAZOLETRANSFERASE"/>
    <property type="match status" value="1"/>
</dbReference>
<dbReference type="InterPro" id="IPR003805">
    <property type="entry name" value="CobS"/>
</dbReference>
<evidence type="ECO:0000256" key="18">
    <source>
        <dbReference type="ARBA" id="ARBA00049504"/>
    </source>
</evidence>
<comment type="catalytic activity">
    <reaction evidence="17 19">
        <text>alpha-ribazole + adenosylcob(III)inamide-GDP = adenosylcob(III)alamin + GMP + H(+)</text>
        <dbReference type="Rhea" id="RHEA:16049"/>
        <dbReference type="ChEBI" id="CHEBI:10329"/>
        <dbReference type="ChEBI" id="CHEBI:15378"/>
        <dbReference type="ChEBI" id="CHEBI:18408"/>
        <dbReference type="ChEBI" id="CHEBI:58115"/>
        <dbReference type="ChEBI" id="CHEBI:60487"/>
        <dbReference type="EC" id="2.7.8.26"/>
    </reaction>
</comment>
<evidence type="ECO:0000313" key="20">
    <source>
        <dbReference type="EMBL" id="CUA96341.1"/>
    </source>
</evidence>
<keyword evidence="12 19" id="KW-1133">Transmembrane helix</keyword>
<dbReference type="GO" id="GO:0005886">
    <property type="term" value="C:plasma membrane"/>
    <property type="evidence" value="ECO:0007669"/>
    <property type="project" value="UniProtKB-SubCell"/>
</dbReference>
<evidence type="ECO:0000256" key="2">
    <source>
        <dbReference type="ARBA" id="ARBA00004651"/>
    </source>
</evidence>
<keyword evidence="10 19" id="KW-0812">Transmembrane</keyword>
<keyword evidence="13 19" id="KW-0472">Membrane</keyword>
<dbReference type="NCBIfam" id="TIGR00317">
    <property type="entry name" value="cobS"/>
    <property type="match status" value="1"/>
</dbReference>
<comment type="pathway">
    <text evidence="3 19">Cofactor biosynthesis; adenosylcobalamin biosynthesis; adenosylcobalamin from cob(II)yrinate a,c-diamide: step 7/7.</text>
</comment>
<organism evidence="20 21">
    <name type="scientific">Pannonibacter indicus</name>
    <dbReference type="NCBI Taxonomy" id="466044"/>
    <lineage>
        <taxon>Bacteria</taxon>
        <taxon>Pseudomonadati</taxon>
        <taxon>Pseudomonadota</taxon>
        <taxon>Alphaproteobacteria</taxon>
        <taxon>Hyphomicrobiales</taxon>
        <taxon>Stappiaceae</taxon>
        <taxon>Pannonibacter</taxon>
    </lineage>
</organism>
<dbReference type="EMBL" id="CYHE01000005">
    <property type="protein sequence ID" value="CUA96341.1"/>
    <property type="molecule type" value="Genomic_DNA"/>
</dbReference>
<comment type="similarity">
    <text evidence="4 19">Belongs to the CobS family.</text>
</comment>
<dbReference type="Pfam" id="PF02654">
    <property type="entry name" value="CobS"/>
    <property type="match status" value="1"/>
</dbReference>
<dbReference type="EC" id="2.7.8.26" evidence="5 19"/>
<accession>A0A0K6HZT8</accession>
<keyword evidence="9 19" id="KW-0808">Transferase</keyword>
<keyword evidence="7 19" id="KW-1003">Cell membrane</keyword>
<keyword evidence="21" id="KW-1185">Reference proteome</keyword>
<name>A0A0K6HZT8_9HYPH</name>
<evidence type="ECO:0000256" key="9">
    <source>
        <dbReference type="ARBA" id="ARBA00022679"/>
    </source>
</evidence>
<evidence type="ECO:0000256" key="16">
    <source>
        <dbReference type="ARBA" id="ARBA00032853"/>
    </source>
</evidence>
<dbReference type="OrthoDB" id="9794626at2"/>
<evidence type="ECO:0000256" key="5">
    <source>
        <dbReference type="ARBA" id="ARBA00013200"/>
    </source>
</evidence>
<sequence>MTPQGQPQKPESTPESRGWLRQLAADTAACIRFFSRLPLPAINKLDDPAAVPDFRKIARAMPLAGAMTGLIPALVLGLLSLTALPALAIATLAVMTAAAVTGALHEDGLADVADGFFGGATPERRLEIMKDSRTGAFGAMALILFLTLRITLTAALLERNGAPAAMLVLAAAEMLSRTLMLWQWTAQPSARPDGLGARFGVPGPEAALEGGLFTLPVFLCLFSVQPAFGLIFGLGLAVYSAMFTAKLALKAIGGITGDVLGAIQQVTLTVFLGGLLAWT</sequence>
<dbReference type="AlphaFoldDB" id="A0A0K6HZT8"/>
<evidence type="ECO:0000256" key="11">
    <source>
        <dbReference type="ARBA" id="ARBA00022842"/>
    </source>
</evidence>
<dbReference type="GO" id="GO:0009236">
    <property type="term" value="P:cobalamin biosynthetic process"/>
    <property type="evidence" value="ECO:0007669"/>
    <property type="project" value="UniProtKB-UniRule"/>
</dbReference>
<dbReference type="RefSeq" id="WP_055455634.1">
    <property type="nucleotide sequence ID" value="NZ_CYHE01000005.1"/>
</dbReference>
<evidence type="ECO:0000256" key="6">
    <source>
        <dbReference type="ARBA" id="ARBA00015850"/>
    </source>
</evidence>
<evidence type="ECO:0000256" key="4">
    <source>
        <dbReference type="ARBA" id="ARBA00010561"/>
    </source>
</evidence>
<comment type="function">
    <text evidence="14 19">Joins adenosylcobinamide-GDP and alpha-ribazole to generate adenosylcobalamin (Ado-cobalamin). Also synthesizes adenosylcobalamin 5'-phosphate from adenosylcobinamide-GDP and alpha-ribazole 5'-phosphate.</text>
</comment>
<evidence type="ECO:0000256" key="12">
    <source>
        <dbReference type="ARBA" id="ARBA00022989"/>
    </source>
</evidence>
<feature type="transmembrane region" description="Helical" evidence="19">
    <location>
        <begin position="213"/>
        <end position="239"/>
    </location>
</feature>
<gene>
    <name evidence="19" type="primary">cobS</name>
    <name evidence="20" type="ORF">Ga0061067_105121</name>
</gene>
<dbReference type="HAMAP" id="MF_00719">
    <property type="entry name" value="CobS"/>
    <property type="match status" value="1"/>
</dbReference>
<evidence type="ECO:0000256" key="10">
    <source>
        <dbReference type="ARBA" id="ARBA00022692"/>
    </source>
</evidence>
<evidence type="ECO:0000256" key="7">
    <source>
        <dbReference type="ARBA" id="ARBA00022475"/>
    </source>
</evidence>
<evidence type="ECO:0000256" key="14">
    <source>
        <dbReference type="ARBA" id="ARBA00025228"/>
    </source>
</evidence>